<dbReference type="Proteomes" id="UP000076858">
    <property type="component" value="Unassembled WGS sequence"/>
</dbReference>
<organism evidence="1 2">
    <name type="scientific">Daphnia magna</name>
    <dbReference type="NCBI Taxonomy" id="35525"/>
    <lineage>
        <taxon>Eukaryota</taxon>
        <taxon>Metazoa</taxon>
        <taxon>Ecdysozoa</taxon>
        <taxon>Arthropoda</taxon>
        <taxon>Crustacea</taxon>
        <taxon>Branchiopoda</taxon>
        <taxon>Diplostraca</taxon>
        <taxon>Cladocera</taxon>
        <taxon>Anomopoda</taxon>
        <taxon>Daphniidae</taxon>
        <taxon>Daphnia</taxon>
    </lineage>
</organism>
<name>A0A164EJ03_9CRUS</name>
<dbReference type="EMBL" id="LRGB01023552">
    <property type="protein sequence ID" value="KZR96829.1"/>
    <property type="molecule type" value="Genomic_DNA"/>
</dbReference>
<proteinExistence type="predicted"/>
<keyword evidence="2" id="KW-1185">Reference proteome</keyword>
<reference evidence="1 2" key="1">
    <citation type="submission" date="2016-03" db="EMBL/GenBank/DDBJ databases">
        <title>EvidentialGene: Evidence-directed Construction of Genes on Genomes.</title>
        <authorList>
            <person name="Gilbert D.G."/>
            <person name="Choi J.-H."/>
            <person name="Mockaitis K."/>
            <person name="Colbourne J."/>
            <person name="Pfrender M."/>
        </authorList>
    </citation>
    <scope>NUCLEOTIDE SEQUENCE [LARGE SCALE GENOMIC DNA]</scope>
    <source>
        <strain evidence="1 2">Xinb3</strain>
        <tissue evidence="1">Complete organism</tissue>
    </source>
</reference>
<evidence type="ECO:0000313" key="2">
    <source>
        <dbReference type="Proteomes" id="UP000076858"/>
    </source>
</evidence>
<protein>
    <submittedName>
        <fullName evidence="1">Uncharacterized protein</fullName>
    </submittedName>
</protein>
<sequence length="55" mass="6229">MKEKGAADNAVTPFINSFKFSSLTKSFCGMKLEKTCLDYYTDQIDWKKLSGVLND</sequence>
<accession>A0A164EJ03</accession>
<gene>
    <name evidence="1" type="ORF">APZ42_008618</name>
</gene>
<comment type="caution">
    <text evidence="1">The sequence shown here is derived from an EMBL/GenBank/DDBJ whole genome shotgun (WGS) entry which is preliminary data.</text>
</comment>
<evidence type="ECO:0000313" key="1">
    <source>
        <dbReference type="EMBL" id="KZR96829.1"/>
    </source>
</evidence>
<dbReference type="AlphaFoldDB" id="A0A164EJ03"/>